<evidence type="ECO:0000256" key="1">
    <source>
        <dbReference type="ARBA" id="ARBA00022729"/>
    </source>
</evidence>
<evidence type="ECO:0000256" key="2">
    <source>
        <dbReference type="ARBA" id="ARBA00023180"/>
    </source>
</evidence>
<dbReference type="PATRIC" id="fig|178900.5.peg.17"/>
<dbReference type="Pfam" id="PF13403">
    <property type="entry name" value="Hint_2"/>
    <property type="match status" value="1"/>
</dbReference>
<dbReference type="RefSeq" id="WP_062248203.1">
    <property type="nucleotide sequence ID" value="NZ_LHZA01000115.1"/>
</dbReference>
<organism evidence="5 6">
    <name type="scientific">Acetobacter cerevisiae</name>
    <dbReference type="NCBI Taxonomy" id="178900"/>
    <lineage>
        <taxon>Bacteria</taxon>
        <taxon>Pseudomonadati</taxon>
        <taxon>Pseudomonadota</taxon>
        <taxon>Alphaproteobacteria</taxon>
        <taxon>Acetobacterales</taxon>
        <taxon>Acetobacteraceae</taxon>
        <taxon>Acetobacter</taxon>
    </lineage>
</organism>
<gene>
    <name evidence="5" type="ORF">AD928_03165</name>
</gene>
<evidence type="ECO:0008006" key="7">
    <source>
        <dbReference type="Google" id="ProtNLM"/>
    </source>
</evidence>
<dbReference type="EMBL" id="LHZA01000115">
    <property type="protein sequence ID" value="KXU98013.1"/>
    <property type="molecule type" value="Genomic_DNA"/>
</dbReference>
<dbReference type="AlphaFoldDB" id="A0A149QLC6"/>
<keyword evidence="1" id="KW-0732">Signal</keyword>
<dbReference type="Gene3D" id="2.170.16.10">
    <property type="entry name" value="Hedgehog/Intein (Hint) domain"/>
    <property type="match status" value="1"/>
</dbReference>
<feature type="domain" description="Hyphally-regulated cell wall protein N-terminal" evidence="3">
    <location>
        <begin position="151"/>
        <end position="368"/>
    </location>
</feature>
<evidence type="ECO:0000259" key="3">
    <source>
        <dbReference type="Pfam" id="PF11765"/>
    </source>
</evidence>
<proteinExistence type="predicted"/>
<dbReference type="InterPro" id="IPR028992">
    <property type="entry name" value="Hedgehog/Intein_dom"/>
</dbReference>
<dbReference type="Proteomes" id="UP000075473">
    <property type="component" value="Unassembled WGS sequence"/>
</dbReference>
<keyword evidence="2" id="KW-0325">Glycoprotein</keyword>
<protein>
    <recommendedName>
        <fullName evidence="7">Hedgehog/Intein (Hint) domain-containing protein</fullName>
    </recommendedName>
</protein>
<dbReference type="InterPro" id="IPR021031">
    <property type="entry name" value="Hyphal-reg_cell_wall_N"/>
</dbReference>
<evidence type="ECO:0000313" key="5">
    <source>
        <dbReference type="EMBL" id="KXU98013.1"/>
    </source>
</evidence>
<feature type="domain" description="Hedgehog/Intein (Hint)" evidence="4">
    <location>
        <begin position="371"/>
        <end position="512"/>
    </location>
</feature>
<dbReference type="SUPFAM" id="SSF51294">
    <property type="entry name" value="Hedgehog/intein (Hint) domain"/>
    <property type="match status" value="1"/>
</dbReference>
<evidence type="ECO:0000259" key="4">
    <source>
        <dbReference type="Pfam" id="PF13403"/>
    </source>
</evidence>
<name>A0A149QLC6_9PROT</name>
<sequence length="721" mass="75942">MGNNFSTGGTNSSIQTYLTASNLSGATYTLTNASGGQLLFTPPGGGYINNIYGNLVNNGIISDIPSSPGTGSTFNIGSLGGNNTFKNTGTLTFKQLDATSGSTVNLYYKTIENASSATIDLESAGASTISAAYVANLTNDGTIKVVDTSGTGMTSNWGNGSGTFNNNGTFSIDDSAATSGSTTNLNFLGINNSGALTLAIPAASTAITTVGSGGFTNSGTWSINSASGGNIQIIGGTSAYTNTGTINVSDANLNIANALTGTNGTVNLSNGADVTLGGNSSGAGQTFNFSGSDNTLNVTNGTTFTGVIRGFSQGDQLDLNVAGNPSYDSTTGILTITTSGGKIYTYDIGAGYTGSFANTVGGVVTYSGSTPCFLAGSMIRTSQGEVSVENLQVGDEVVTFDWKKDQYVSRSVAWVGKASATVRSHLPDDEAGWPVRILKDAIAEGVPYKDMLVTSEHCLFFEGNFVPARMLVNGVSVFYDKSFTSYEYYHVETEQHSVIIADGMLTESYLDTGNRSSFRVEGKVVRLFGRNASWEDDAAAPLCVDRDFVEPLFRKIELRGNRVHAGHIPTETVELTPYPDVHLVTATGGRIRPIRTNGQHYSFMLPFGTESVRIVSRTCRPSDVIGPFVDDRRSLGVAVADIRLILGKRQHDISAHLQAEKPEGWYETESTECAWTNGNAVLPLGDHLLQEKIGILSLTITAAGPYLQNSDDREVNQRKTG</sequence>
<evidence type="ECO:0000313" key="6">
    <source>
        <dbReference type="Proteomes" id="UP000075473"/>
    </source>
</evidence>
<comment type="caution">
    <text evidence="5">The sequence shown here is derived from an EMBL/GenBank/DDBJ whole genome shotgun (WGS) entry which is preliminary data.</text>
</comment>
<reference evidence="5 6" key="1">
    <citation type="submission" date="2015-06" db="EMBL/GenBank/DDBJ databases">
        <title>Improved classification and identification of acetic acid bacteria using matrix-assisted laser desorption/ionization time-of-flight mass spectrometry; Gluconobacter nephelii and Gluconobacter uchimurae are later heterotypic synonyms of Gluconobacter japonicus and Gluconobacter oxydans, respectively.</title>
        <authorList>
            <person name="Li L."/>
            <person name="Cleenwerck I."/>
            <person name="De Vuyst L."/>
            <person name="Vandamme P."/>
        </authorList>
    </citation>
    <scope>NUCLEOTIDE SEQUENCE [LARGE SCALE GENOMIC DNA]</scope>
    <source>
        <strain evidence="5 6">LMG 1625</strain>
    </source>
</reference>
<dbReference type="Pfam" id="PF11765">
    <property type="entry name" value="Hyphal_reg_CWP"/>
    <property type="match status" value="1"/>
</dbReference>
<accession>A0A149QLC6</accession>
<dbReference type="InterPro" id="IPR036844">
    <property type="entry name" value="Hint_dom_sf"/>
</dbReference>